<feature type="chain" id="PRO_5002837239" description="BED-type domain-containing protein" evidence="9">
    <location>
        <begin position="21"/>
        <end position="347"/>
    </location>
</feature>
<evidence type="ECO:0000259" key="10">
    <source>
        <dbReference type="Pfam" id="PF02892"/>
    </source>
</evidence>
<keyword evidence="3" id="KW-0863">Zinc-finger</keyword>
<keyword evidence="2" id="KW-0479">Metal-binding</keyword>
<dbReference type="OrthoDB" id="4837779at2759"/>
<dbReference type="GO" id="GO:0003677">
    <property type="term" value="F:DNA binding"/>
    <property type="evidence" value="ECO:0007669"/>
    <property type="project" value="InterPro"/>
</dbReference>
<keyword evidence="6" id="KW-0804">Transcription</keyword>
<dbReference type="GO" id="GO:0005634">
    <property type="term" value="C:nucleus"/>
    <property type="evidence" value="ECO:0007669"/>
    <property type="project" value="UniProtKB-SubCell"/>
</dbReference>
<keyword evidence="5" id="KW-0805">Transcription regulation</keyword>
<dbReference type="InterPro" id="IPR003656">
    <property type="entry name" value="Znf_BED"/>
</dbReference>
<comment type="subcellular location">
    <subcellularLocation>
        <location evidence="1">Nucleus</location>
    </subcellularLocation>
</comment>
<evidence type="ECO:0000256" key="4">
    <source>
        <dbReference type="ARBA" id="ARBA00022833"/>
    </source>
</evidence>
<keyword evidence="9" id="KW-0732">Signal</keyword>
<dbReference type="InterPro" id="IPR052035">
    <property type="entry name" value="ZnF_BED_domain_contain"/>
</dbReference>
<accession>B5VU00</accession>
<dbReference type="InterPro" id="IPR036236">
    <property type="entry name" value="Znf_C2H2_sf"/>
</dbReference>
<feature type="signal peptide" evidence="9">
    <location>
        <begin position="1"/>
        <end position="20"/>
    </location>
</feature>
<evidence type="ECO:0000313" key="11">
    <source>
        <dbReference type="EMBL" id="EDZ68593.1"/>
    </source>
</evidence>
<reference evidence="11 12" key="1">
    <citation type="journal article" date="2008" name="FEMS Yeast Res.">
        <title>Comparative genome analysis of a Saccharomyces cerevisiae wine strain.</title>
        <authorList>
            <person name="Borneman A.R."/>
            <person name="Forgan A.H."/>
            <person name="Pretorius I.S."/>
            <person name="Chambers P.J."/>
        </authorList>
    </citation>
    <scope>NUCLEOTIDE SEQUENCE [LARGE SCALE GENOMIC DNA]</scope>
    <source>
        <strain evidence="11 12">AWRI1631</strain>
    </source>
</reference>
<evidence type="ECO:0000256" key="6">
    <source>
        <dbReference type="ARBA" id="ARBA00023163"/>
    </source>
</evidence>
<sequence>MKGSIPTVLSLLFFPAMTYPISFNSQCNDQALIIEQAMPLDATHAHVPTLGEPISPPNDHETSAVLSPAQTKKRPMKGPSAWMERSSFKSHFQSAFTNGRKIATCKYCGKPFKEGESTGNLSKHITALHSTALNENKVSKMQTMDTMARRSKPLKMSNTLTRQLKRNPAALESILLIAEGFLPFSFVNLTTWGHLNAKYANNGFIQSRNTLTKKICRFRDFLDEALQQNLKDTTMINVQLDIWTSGNNQSFLAVIGSFAPNILNEKSLNDADSAKILLNNSGETQNAHLLDFISLEDKRHTGKNIRSVFMSIMKRRDLVDKLGTITMDNASNNGNFHSSLIDEHFNG</sequence>
<evidence type="ECO:0000256" key="5">
    <source>
        <dbReference type="ARBA" id="ARBA00023015"/>
    </source>
</evidence>
<dbReference type="PANTHER" id="PTHR46481:SF10">
    <property type="entry name" value="ZINC FINGER BED DOMAIN-CONTAINING PROTEIN 39"/>
    <property type="match status" value="1"/>
</dbReference>
<proteinExistence type="predicted"/>
<evidence type="ECO:0000313" key="12">
    <source>
        <dbReference type="Proteomes" id="UP000008988"/>
    </source>
</evidence>
<comment type="caution">
    <text evidence="11">The sequence shown here is derived from an EMBL/GenBank/DDBJ whole genome shotgun (WGS) entry which is preliminary data.</text>
</comment>
<dbReference type="PANTHER" id="PTHR46481">
    <property type="entry name" value="ZINC FINGER BED DOMAIN-CONTAINING PROTEIN 4"/>
    <property type="match status" value="1"/>
</dbReference>
<evidence type="ECO:0000256" key="1">
    <source>
        <dbReference type="ARBA" id="ARBA00004123"/>
    </source>
</evidence>
<name>B5VU00_YEAS6</name>
<feature type="domain" description="BED-type" evidence="10">
    <location>
        <begin position="88"/>
        <end position="129"/>
    </location>
</feature>
<organism evidence="11 12">
    <name type="scientific">Saccharomyces cerevisiae (strain AWRI1631)</name>
    <name type="common">Baker's yeast</name>
    <dbReference type="NCBI Taxonomy" id="545124"/>
    <lineage>
        <taxon>Eukaryota</taxon>
        <taxon>Fungi</taxon>
        <taxon>Dikarya</taxon>
        <taxon>Ascomycota</taxon>
        <taxon>Saccharomycotina</taxon>
        <taxon>Saccharomycetes</taxon>
        <taxon>Saccharomycetales</taxon>
        <taxon>Saccharomycetaceae</taxon>
        <taxon>Saccharomyces</taxon>
    </lineage>
</organism>
<dbReference type="SMART" id="SM00614">
    <property type="entry name" value="ZnF_BED"/>
    <property type="match status" value="1"/>
</dbReference>
<evidence type="ECO:0000256" key="9">
    <source>
        <dbReference type="SAM" id="SignalP"/>
    </source>
</evidence>
<dbReference type="Pfam" id="PF02892">
    <property type="entry name" value="zf-BED"/>
    <property type="match status" value="1"/>
</dbReference>
<evidence type="ECO:0000256" key="7">
    <source>
        <dbReference type="ARBA" id="ARBA00023242"/>
    </source>
</evidence>
<evidence type="ECO:0000256" key="8">
    <source>
        <dbReference type="SAM" id="MobiDB-lite"/>
    </source>
</evidence>
<feature type="region of interest" description="Disordered" evidence="8">
    <location>
        <begin position="54"/>
        <end position="83"/>
    </location>
</feature>
<evidence type="ECO:0000256" key="3">
    <source>
        <dbReference type="ARBA" id="ARBA00022771"/>
    </source>
</evidence>
<keyword evidence="4" id="KW-0862">Zinc</keyword>
<dbReference type="EMBL" id="ABSV01002468">
    <property type="protein sequence ID" value="EDZ68593.1"/>
    <property type="molecule type" value="Genomic_DNA"/>
</dbReference>
<dbReference type="SUPFAM" id="SSF57667">
    <property type="entry name" value="beta-beta-alpha zinc fingers"/>
    <property type="match status" value="1"/>
</dbReference>
<dbReference type="AlphaFoldDB" id="B5VU00"/>
<gene>
    <name evidence="11" type="ORF">AWRI1631_11080010</name>
</gene>
<dbReference type="Proteomes" id="UP000008988">
    <property type="component" value="Unassembled WGS sequence"/>
</dbReference>
<keyword evidence="7" id="KW-0539">Nucleus</keyword>
<evidence type="ECO:0000256" key="2">
    <source>
        <dbReference type="ARBA" id="ARBA00022723"/>
    </source>
</evidence>
<protein>
    <recommendedName>
        <fullName evidence="10">BED-type domain-containing protein</fullName>
    </recommendedName>
</protein>
<dbReference type="GO" id="GO:0008270">
    <property type="term" value="F:zinc ion binding"/>
    <property type="evidence" value="ECO:0007669"/>
    <property type="project" value="UniProtKB-KW"/>
</dbReference>